<evidence type="ECO:0000256" key="9">
    <source>
        <dbReference type="ARBA" id="ARBA00023136"/>
    </source>
</evidence>
<evidence type="ECO:0000256" key="7">
    <source>
        <dbReference type="ARBA" id="ARBA00022989"/>
    </source>
</evidence>
<dbReference type="STRING" id="337097.BHF71_09415"/>
<keyword evidence="7 10" id="KW-1133">Transmembrane helix</keyword>
<feature type="transmembrane region" description="Helical" evidence="10">
    <location>
        <begin position="40"/>
        <end position="61"/>
    </location>
</feature>
<reference evidence="11 12" key="1">
    <citation type="submission" date="2016-09" db="EMBL/GenBank/DDBJ databases">
        <title>Draft genome sequence for the type strain of Vulcanibacillus modesticaldus BR, a strictly anaerobic, moderately thermophilic, and nitrate-reducing bacterium from deep sea-hydrothermal vents of the Mid-Atlantic Ridge.</title>
        <authorList>
            <person name="Abin C.A."/>
            <person name="Hollibaugh J.T."/>
        </authorList>
    </citation>
    <scope>NUCLEOTIDE SEQUENCE [LARGE SCALE GENOMIC DNA]</scope>
    <source>
        <strain evidence="11 12">BR</strain>
    </source>
</reference>
<keyword evidence="4" id="KW-0633">Potassium transport</keyword>
<keyword evidence="12" id="KW-1185">Reference proteome</keyword>
<comment type="caution">
    <text evidence="11">The sequence shown here is derived from an EMBL/GenBank/DDBJ whole genome shotgun (WGS) entry which is preliminary data.</text>
</comment>
<evidence type="ECO:0008006" key="13">
    <source>
        <dbReference type="Google" id="ProtNLM"/>
    </source>
</evidence>
<keyword evidence="8" id="KW-0406">Ion transport</keyword>
<protein>
    <recommendedName>
        <fullName evidence="13">Ktr system potassium transporter B</fullName>
    </recommendedName>
</protein>
<evidence type="ECO:0000256" key="2">
    <source>
        <dbReference type="ARBA" id="ARBA00022448"/>
    </source>
</evidence>
<evidence type="ECO:0000256" key="5">
    <source>
        <dbReference type="ARBA" id="ARBA00022692"/>
    </source>
</evidence>
<dbReference type="Pfam" id="PF02386">
    <property type="entry name" value="TrkH"/>
    <property type="match status" value="1"/>
</dbReference>
<dbReference type="PANTHER" id="PTHR32024:SF1">
    <property type="entry name" value="KTR SYSTEM POTASSIUM UPTAKE PROTEIN B"/>
    <property type="match status" value="1"/>
</dbReference>
<dbReference type="GO" id="GO:0005886">
    <property type="term" value="C:plasma membrane"/>
    <property type="evidence" value="ECO:0007669"/>
    <property type="project" value="UniProtKB-SubCell"/>
</dbReference>
<feature type="transmembrane region" description="Helical" evidence="10">
    <location>
        <begin position="371"/>
        <end position="392"/>
    </location>
</feature>
<dbReference type="PANTHER" id="PTHR32024">
    <property type="entry name" value="TRK SYSTEM POTASSIUM UPTAKE PROTEIN TRKG-RELATED"/>
    <property type="match status" value="1"/>
</dbReference>
<dbReference type="OrthoDB" id="9810952at2"/>
<keyword evidence="6" id="KW-0630">Potassium</keyword>
<evidence type="ECO:0000313" key="12">
    <source>
        <dbReference type="Proteomes" id="UP000243739"/>
    </source>
</evidence>
<evidence type="ECO:0000256" key="10">
    <source>
        <dbReference type="SAM" id="Phobius"/>
    </source>
</evidence>
<gene>
    <name evidence="11" type="ORF">BHF71_09415</name>
</gene>
<feature type="transmembrane region" description="Helical" evidence="10">
    <location>
        <begin position="344"/>
        <end position="365"/>
    </location>
</feature>
<comment type="subcellular location">
    <subcellularLocation>
        <location evidence="1">Cell membrane</location>
        <topology evidence="1">Multi-pass membrane protein</topology>
    </subcellularLocation>
</comment>
<evidence type="ECO:0000313" key="11">
    <source>
        <dbReference type="EMBL" id="OEF99244.1"/>
    </source>
</evidence>
<dbReference type="InterPro" id="IPR003445">
    <property type="entry name" value="Cat_transpt"/>
</dbReference>
<organism evidence="11 12">
    <name type="scientific">Vulcanibacillus modesticaldus</name>
    <dbReference type="NCBI Taxonomy" id="337097"/>
    <lineage>
        <taxon>Bacteria</taxon>
        <taxon>Bacillati</taxon>
        <taxon>Bacillota</taxon>
        <taxon>Bacilli</taxon>
        <taxon>Bacillales</taxon>
        <taxon>Bacillaceae</taxon>
        <taxon>Vulcanibacillus</taxon>
    </lineage>
</organism>
<proteinExistence type="predicted"/>
<evidence type="ECO:0000256" key="8">
    <source>
        <dbReference type="ARBA" id="ARBA00023065"/>
    </source>
</evidence>
<feature type="transmembrane region" description="Helical" evidence="10">
    <location>
        <begin position="290"/>
        <end position="323"/>
    </location>
</feature>
<feature type="transmembrane region" description="Helical" evidence="10">
    <location>
        <begin position="188"/>
        <end position="208"/>
    </location>
</feature>
<keyword evidence="5 10" id="KW-0812">Transmembrane</keyword>
<dbReference type="EMBL" id="MIJF01000027">
    <property type="protein sequence ID" value="OEF99244.1"/>
    <property type="molecule type" value="Genomic_DNA"/>
</dbReference>
<feature type="transmembrane region" description="Helical" evidence="10">
    <location>
        <begin position="124"/>
        <end position="145"/>
    </location>
</feature>
<name>A0A1D2YU65_9BACI</name>
<dbReference type="RefSeq" id="WP_069656881.1">
    <property type="nucleotide sequence ID" value="NZ_MIJF01000027.1"/>
</dbReference>
<dbReference type="NCBIfam" id="TIGR00933">
    <property type="entry name" value="2a38"/>
    <property type="match status" value="1"/>
</dbReference>
<evidence type="ECO:0000256" key="6">
    <source>
        <dbReference type="ARBA" id="ARBA00022958"/>
    </source>
</evidence>
<feature type="transmembrane region" description="Helical" evidence="10">
    <location>
        <begin position="404"/>
        <end position="425"/>
    </location>
</feature>
<evidence type="ECO:0000256" key="3">
    <source>
        <dbReference type="ARBA" id="ARBA00022475"/>
    </source>
</evidence>
<accession>A0A1D2YU65</accession>
<dbReference type="AlphaFoldDB" id="A0A1D2YU65"/>
<feature type="transmembrane region" description="Helical" evidence="10">
    <location>
        <begin position="12"/>
        <end position="34"/>
    </location>
</feature>
<keyword evidence="2" id="KW-0813">Transport</keyword>
<feature type="transmembrane region" description="Helical" evidence="10">
    <location>
        <begin position="73"/>
        <end position="97"/>
    </location>
</feature>
<keyword evidence="3" id="KW-1003">Cell membrane</keyword>
<evidence type="ECO:0000256" key="4">
    <source>
        <dbReference type="ARBA" id="ARBA00022538"/>
    </source>
</evidence>
<sequence>MTKNTINSPSRVMVIGFLVSIMVSTLLLQLPIFLEENSKITFGEALFTATSAITVTGLNVIDPGTTFNRWGEILLILLIQIGGLGFMTFTIWFFILFGKKIGLKERLLMQENTGQINLEGIVRLAFHLLWITISFETVGAILLALRWYKRMGWDEAIFQGIFHSVSAFNNAGFSLFSNSLMDNVNDPYVNIVITTLILIGGIGFFVIIDLIGKKFELKQLTLNSKVTLATNFALIVFGTFFFLIMEYKNPATLGPLPFSSKIITSFFQTVTTRTAGFNTINIGDMYQVSLIIIIIYMFIGASSGSTGGGVKVTTVTIIWFSLISVLRGKRDVIIFRRRIPMETVLRSMAIIMLSIIIIISVVILLDITERGTPFIAILFETVSAFGTVGLSMGVTPQLSEVGRVIIIIMMFIGRLGPLTVGYALARKVEKDYFRYPEEKVMIG</sequence>
<evidence type="ECO:0000256" key="1">
    <source>
        <dbReference type="ARBA" id="ARBA00004651"/>
    </source>
</evidence>
<dbReference type="InterPro" id="IPR004772">
    <property type="entry name" value="TrkH"/>
</dbReference>
<keyword evidence="9 10" id="KW-0472">Membrane</keyword>
<feature type="transmembrane region" description="Helical" evidence="10">
    <location>
        <begin position="228"/>
        <end position="245"/>
    </location>
</feature>
<dbReference type="Proteomes" id="UP000243739">
    <property type="component" value="Unassembled WGS sequence"/>
</dbReference>
<dbReference type="GO" id="GO:0015379">
    <property type="term" value="F:potassium:chloride symporter activity"/>
    <property type="evidence" value="ECO:0007669"/>
    <property type="project" value="InterPro"/>
</dbReference>